<accession>A0A7W7YUS8</accession>
<sequence length="372" mass="40460">MQSSIERPAAAGPFARSGLLPENLTRAEDGWLRRGRTVPPADRTGPPLVHVPSAGGRFPAYLRLLERSFGARPGWLRDILFARAPVLFLAAEESFLLYVFAGLLRALMGRRTVGLLLRPLPLAVSGNRRCRWRRAVLGRLRRIGAIRTLTALPFDVFPAFAAIADGWIHDFQLWDLTAEERTAVELLRETRRTGGRLVLTAIGAQDWRKGFDLFSESYVGFTSLRARFRFIACGKVAEEMAAHAAALRGAGGVVVDRVISDAELLGAYAASDAVWCLYPPAGDHACGIFGRAAQLGLPVVVRQGSLCHRLCVLENIRHVAVTANDMTAQLAAPLPPRDMMGGRLAAMRFARHSKAVLRTALGLAPSQDEAGA</sequence>
<dbReference type="EMBL" id="JACHIK010000005">
    <property type="protein sequence ID" value="MBB5042646.1"/>
    <property type="molecule type" value="Genomic_DNA"/>
</dbReference>
<evidence type="ECO:0000313" key="1">
    <source>
        <dbReference type="EMBL" id="MBB5042646.1"/>
    </source>
</evidence>
<reference evidence="1 2" key="1">
    <citation type="submission" date="2020-08" db="EMBL/GenBank/DDBJ databases">
        <title>Genomic Encyclopedia of Type Strains, Phase IV (KMG-IV): sequencing the most valuable type-strain genomes for metagenomic binning, comparative biology and taxonomic classification.</title>
        <authorList>
            <person name="Goeker M."/>
        </authorList>
    </citation>
    <scope>NUCLEOTIDE SEQUENCE [LARGE SCALE GENOMIC DNA]</scope>
    <source>
        <strain evidence="1 2">DSM 21319</strain>
    </source>
</reference>
<organism evidence="1 2">
    <name type="scientific">Shinella fusca</name>
    <dbReference type="NCBI Taxonomy" id="544480"/>
    <lineage>
        <taxon>Bacteria</taxon>
        <taxon>Pseudomonadati</taxon>
        <taxon>Pseudomonadota</taxon>
        <taxon>Alphaproteobacteria</taxon>
        <taxon>Hyphomicrobiales</taxon>
        <taxon>Rhizobiaceae</taxon>
        <taxon>Shinella</taxon>
    </lineage>
</organism>
<protein>
    <recommendedName>
        <fullName evidence="3">Glycosyltransferase</fullName>
    </recommendedName>
</protein>
<keyword evidence="2" id="KW-1185">Reference proteome</keyword>
<dbReference type="Gene3D" id="3.40.50.2000">
    <property type="entry name" value="Glycogen Phosphorylase B"/>
    <property type="match status" value="1"/>
</dbReference>
<comment type="caution">
    <text evidence="1">The sequence shown here is derived from an EMBL/GenBank/DDBJ whole genome shotgun (WGS) entry which is preliminary data.</text>
</comment>
<dbReference type="RefSeq" id="WP_184143725.1">
    <property type="nucleotide sequence ID" value="NZ_JACHIK010000005.1"/>
</dbReference>
<dbReference type="SUPFAM" id="SSF53756">
    <property type="entry name" value="UDP-Glycosyltransferase/glycogen phosphorylase"/>
    <property type="match status" value="1"/>
</dbReference>
<proteinExistence type="predicted"/>
<name>A0A7W7YUS8_9HYPH</name>
<evidence type="ECO:0008006" key="3">
    <source>
        <dbReference type="Google" id="ProtNLM"/>
    </source>
</evidence>
<gene>
    <name evidence="1" type="ORF">HNQ66_002042</name>
</gene>
<dbReference type="Proteomes" id="UP000535406">
    <property type="component" value="Unassembled WGS sequence"/>
</dbReference>
<evidence type="ECO:0000313" key="2">
    <source>
        <dbReference type="Proteomes" id="UP000535406"/>
    </source>
</evidence>
<dbReference type="AlphaFoldDB" id="A0A7W7YUS8"/>